<dbReference type="GO" id="GO:0008521">
    <property type="term" value="F:acetyl-CoA transmembrane transporter activity"/>
    <property type="evidence" value="ECO:0007669"/>
    <property type="project" value="InterPro"/>
</dbReference>
<keyword evidence="7" id="KW-1185">Reference proteome</keyword>
<evidence type="ECO:0000256" key="1">
    <source>
        <dbReference type="ARBA" id="ARBA00004141"/>
    </source>
</evidence>
<feature type="transmembrane region" description="Helical" evidence="5">
    <location>
        <begin position="403"/>
        <end position="425"/>
    </location>
</feature>
<feature type="transmembrane region" description="Helical" evidence="5">
    <location>
        <begin position="499"/>
        <end position="520"/>
    </location>
</feature>
<dbReference type="Pfam" id="PF13000">
    <property type="entry name" value="Acatn"/>
    <property type="match status" value="1"/>
</dbReference>
<evidence type="ECO:0000256" key="5">
    <source>
        <dbReference type="SAM" id="Phobius"/>
    </source>
</evidence>
<dbReference type="InterPro" id="IPR024371">
    <property type="entry name" value="AcetylCoA_trans_1-like"/>
</dbReference>
<evidence type="ECO:0000256" key="3">
    <source>
        <dbReference type="ARBA" id="ARBA00022989"/>
    </source>
</evidence>
<feature type="transmembrane region" description="Helical" evidence="5">
    <location>
        <begin position="271"/>
        <end position="297"/>
    </location>
</feature>
<keyword evidence="3 5" id="KW-1133">Transmembrane helix</keyword>
<feature type="transmembrane region" description="Helical" evidence="5">
    <location>
        <begin position="373"/>
        <end position="391"/>
    </location>
</feature>
<keyword evidence="2 5" id="KW-0812">Transmembrane</keyword>
<dbReference type="EMBL" id="BTCM01000009">
    <property type="protein sequence ID" value="GMK59859.1"/>
    <property type="molecule type" value="Genomic_DNA"/>
</dbReference>
<dbReference type="SUPFAM" id="SSF103473">
    <property type="entry name" value="MFS general substrate transporter"/>
    <property type="match status" value="1"/>
</dbReference>
<dbReference type="PANTHER" id="PTHR12778">
    <property type="entry name" value="SOLUTE CARRIER FAMILY 33 ACETYL-COA TRANSPORTER -RELATED"/>
    <property type="match status" value="1"/>
</dbReference>
<keyword evidence="4 5" id="KW-0472">Membrane</keyword>
<dbReference type="AlphaFoldDB" id="A0AAD3YF93"/>
<dbReference type="PANTHER" id="PTHR12778:SF9">
    <property type="entry name" value="ACETYL-COENZYME A TRANSPORTER 1"/>
    <property type="match status" value="1"/>
</dbReference>
<feature type="transmembrane region" description="Helical" evidence="5">
    <location>
        <begin position="52"/>
        <end position="77"/>
    </location>
</feature>
<feature type="transmembrane region" description="Helical" evidence="5">
    <location>
        <begin position="233"/>
        <end position="251"/>
    </location>
</feature>
<evidence type="ECO:0000256" key="2">
    <source>
        <dbReference type="ARBA" id="ARBA00022692"/>
    </source>
</evidence>
<proteinExistence type="predicted"/>
<comment type="caution">
    <text evidence="6">The sequence shown here is derived from an EMBL/GenBank/DDBJ whole genome shotgun (WGS) entry which is preliminary data.</text>
</comment>
<evidence type="ECO:0000256" key="4">
    <source>
        <dbReference type="ARBA" id="ARBA00023136"/>
    </source>
</evidence>
<comment type="subcellular location">
    <subcellularLocation>
        <location evidence="1">Membrane</location>
        <topology evidence="1">Multi-pass membrane protein</topology>
    </subcellularLocation>
</comment>
<name>A0AAD3YF93_9TREE</name>
<reference evidence="6" key="1">
    <citation type="journal article" date="2023" name="BMC Genomics">
        <title>Chromosome-level genome assemblies of Cutaneotrichosporon spp. (Trichosporonales, Basidiomycota) reveal imbalanced evolution between nucleotide sequences and chromosome synteny.</title>
        <authorList>
            <person name="Kobayashi Y."/>
            <person name="Kayamori A."/>
            <person name="Aoki K."/>
            <person name="Shiwa Y."/>
            <person name="Matsutani M."/>
            <person name="Fujita N."/>
            <person name="Sugita T."/>
            <person name="Iwasaki W."/>
            <person name="Tanaka N."/>
            <person name="Takashima M."/>
        </authorList>
    </citation>
    <scope>NUCLEOTIDE SEQUENCE</scope>
    <source>
        <strain evidence="6">HIS016</strain>
    </source>
</reference>
<dbReference type="InterPro" id="IPR004752">
    <property type="entry name" value="AmpG_permease/AT-1"/>
</dbReference>
<feature type="transmembrane region" description="Helical" evidence="5">
    <location>
        <begin position="190"/>
        <end position="212"/>
    </location>
</feature>
<protein>
    <recommendedName>
        <fullName evidence="8">MFS general substrate transporter</fullName>
    </recommendedName>
</protein>
<reference evidence="6" key="2">
    <citation type="submission" date="2023-06" db="EMBL/GenBank/DDBJ databases">
        <authorList>
            <person name="Kobayashi Y."/>
            <person name="Kayamori A."/>
            <person name="Aoki K."/>
            <person name="Shiwa Y."/>
            <person name="Fujita N."/>
            <person name="Sugita T."/>
            <person name="Iwasaki W."/>
            <person name="Tanaka N."/>
            <person name="Takashima M."/>
        </authorList>
    </citation>
    <scope>NUCLEOTIDE SEQUENCE</scope>
    <source>
        <strain evidence="6">HIS016</strain>
    </source>
</reference>
<accession>A0AAD3YF93</accession>
<sequence>MLSGGGMRGRNVEDIGDLEEKGLLRSEKGTLHKVEEDKYEPGLKSKRDRHAFALLVVLYLLQGVPLGLTFGTLPFLLKPRLSYSKLAIFALSSWPYSLKLLWSPIVDACFLPKWGRRKSWIVPVQAIVGAGLYLLGRHVEDWISADVIDVHFITFMFGTLIFAAATQDIAVDGWALTLLSPPNLSYASTAQTIGLGIGSALSFTIFLAFNSVDFSNRYFRSAPLDTPLVSLGAYMRFWGFMYLLVTVWLIYFKKEDDVNHDDPDLDVAKVYGIMLSIVKLKNIQSFLFILLIAKFGFQVNESVTQLKLLEKGLSKEDLAVAALLDFPAQMVVGWLAAKWSRPPATDEGRHPLSATHVRAAAATSVLKVWIGAFWARLGMAAVAAVVVWLFPASGKVGMGYFSLVILTILTTSLTNTVQFVGITAFHTQIADPLIGGTYMTLLNTVSNLGGTWPKPVILRAVDMLTRSVCPQTGEECTSEVGKAACTAAGGSCVITRDGYYVMTALCIVCSGLLLVTHILPSIKRLMALPMSAWRVKIPA</sequence>
<dbReference type="FunFam" id="1.20.1250.20:FF:000289">
    <property type="entry name" value="Acetyl-coenzyme A transporter 1"/>
    <property type="match status" value="1"/>
</dbReference>
<gene>
    <name evidence="6" type="ORF">CspeluHIS016_0900760</name>
</gene>
<evidence type="ECO:0000313" key="6">
    <source>
        <dbReference type="EMBL" id="GMK59859.1"/>
    </source>
</evidence>
<evidence type="ECO:0008006" key="8">
    <source>
        <dbReference type="Google" id="ProtNLM"/>
    </source>
</evidence>
<dbReference type="Proteomes" id="UP001222932">
    <property type="component" value="Unassembled WGS sequence"/>
</dbReference>
<evidence type="ECO:0000313" key="7">
    <source>
        <dbReference type="Proteomes" id="UP001222932"/>
    </source>
</evidence>
<dbReference type="InterPro" id="IPR036259">
    <property type="entry name" value="MFS_trans_sf"/>
</dbReference>
<feature type="transmembrane region" description="Helical" evidence="5">
    <location>
        <begin position="148"/>
        <end position="170"/>
    </location>
</feature>
<dbReference type="GO" id="GO:0016020">
    <property type="term" value="C:membrane"/>
    <property type="evidence" value="ECO:0007669"/>
    <property type="project" value="UniProtKB-SubCell"/>
</dbReference>
<feature type="transmembrane region" description="Helical" evidence="5">
    <location>
        <begin position="120"/>
        <end position="136"/>
    </location>
</feature>
<dbReference type="GO" id="GO:0035348">
    <property type="term" value="P:acetyl-CoA transmembrane transport"/>
    <property type="evidence" value="ECO:0007669"/>
    <property type="project" value="InterPro"/>
</dbReference>
<organism evidence="6 7">
    <name type="scientific">Cutaneotrichosporon spelunceum</name>
    <dbReference type="NCBI Taxonomy" id="1672016"/>
    <lineage>
        <taxon>Eukaryota</taxon>
        <taxon>Fungi</taxon>
        <taxon>Dikarya</taxon>
        <taxon>Basidiomycota</taxon>
        <taxon>Agaricomycotina</taxon>
        <taxon>Tremellomycetes</taxon>
        <taxon>Trichosporonales</taxon>
        <taxon>Trichosporonaceae</taxon>
        <taxon>Cutaneotrichosporon</taxon>
    </lineage>
</organism>